<dbReference type="Proteomes" id="UP000239735">
    <property type="component" value="Unassembled WGS sequence"/>
</dbReference>
<evidence type="ECO:0000313" key="1">
    <source>
        <dbReference type="EMBL" id="SPE17530.1"/>
    </source>
</evidence>
<evidence type="ECO:0000313" key="2">
    <source>
        <dbReference type="Proteomes" id="UP000239735"/>
    </source>
</evidence>
<sequence>MRRRSTAFRRGSETLVETDSRLFFALLENRNGFWFALLSLQGPIKPGIECPLPSLANGSTLFSCIDVANTVLVPAPMLLCAWSRAFSY</sequence>
<accession>A0A2N9L2P9</accession>
<proteinExistence type="predicted"/>
<reference evidence="2" key="1">
    <citation type="submission" date="2018-02" db="EMBL/GenBank/DDBJ databases">
        <authorList>
            <person name="Hausmann B."/>
        </authorList>
    </citation>
    <scope>NUCLEOTIDE SEQUENCE [LARGE SCALE GENOMIC DNA]</scope>
    <source>
        <strain evidence="2">Peat soil MAG SbA5</strain>
    </source>
</reference>
<organism evidence="1 2">
    <name type="scientific">Candidatus Sulfuritelmatomonas gaucii</name>
    <dbReference type="NCBI Taxonomy" id="2043161"/>
    <lineage>
        <taxon>Bacteria</taxon>
        <taxon>Pseudomonadati</taxon>
        <taxon>Acidobacteriota</taxon>
        <taxon>Terriglobia</taxon>
        <taxon>Terriglobales</taxon>
        <taxon>Acidobacteriaceae</taxon>
        <taxon>Candidatus Sulfuritelmatomonas</taxon>
    </lineage>
</organism>
<dbReference type="EMBL" id="OKRB01000004">
    <property type="protein sequence ID" value="SPE17530.1"/>
    <property type="molecule type" value="Genomic_DNA"/>
</dbReference>
<protein>
    <submittedName>
        <fullName evidence="1">Uncharacterized protein</fullName>
    </submittedName>
</protein>
<dbReference type="AlphaFoldDB" id="A0A2N9L2P9"/>
<gene>
    <name evidence="1" type="ORF">SBA5_1010013</name>
</gene>
<name>A0A2N9L2P9_9BACT</name>